<comment type="caution">
    <text evidence="2">The sequence shown here is derived from an EMBL/GenBank/DDBJ whole genome shotgun (WGS) entry which is preliminary data.</text>
</comment>
<keyword evidence="3" id="KW-1185">Reference proteome</keyword>
<dbReference type="EMBL" id="WHJH01000008">
    <property type="protein sequence ID" value="NHZ89285.1"/>
    <property type="molecule type" value="Genomic_DNA"/>
</dbReference>
<organism evidence="2 3">
    <name type="scientific">Massilia mucilaginosa</name>
    <dbReference type="NCBI Taxonomy" id="2609282"/>
    <lineage>
        <taxon>Bacteria</taxon>
        <taxon>Pseudomonadati</taxon>
        <taxon>Pseudomonadota</taxon>
        <taxon>Betaproteobacteria</taxon>
        <taxon>Burkholderiales</taxon>
        <taxon>Oxalobacteraceae</taxon>
        <taxon>Telluria group</taxon>
        <taxon>Massilia</taxon>
    </lineage>
</organism>
<sequence>MEHIKNMFDGISYGLAVTAFFGFLPPLAALVSILWIGFQFYHSAPMKAHRAKRGRRKWD</sequence>
<name>A0ABX0NRB1_9BURK</name>
<dbReference type="RefSeq" id="WP_166873476.1">
    <property type="nucleotide sequence ID" value="NZ_WHJH01000008.1"/>
</dbReference>
<protein>
    <submittedName>
        <fullName evidence="2">Uncharacterized protein</fullName>
    </submittedName>
</protein>
<evidence type="ECO:0000256" key="1">
    <source>
        <dbReference type="SAM" id="Phobius"/>
    </source>
</evidence>
<keyword evidence="1" id="KW-0472">Membrane</keyword>
<dbReference type="Proteomes" id="UP000609726">
    <property type="component" value="Unassembled WGS sequence"/>
</dbReference>
<feature type="transmembrane region" description="Helical" evidence="1">
    <location>
        <begin position="12"/>
        <end position="38"/>
    </location>
</feature>
<reference evidence="2 3" key="1">
    <citation type="submission" date="2019-10" db="EMBL/GenBank/DDBJ databases">
        <title>Taxonomy of Antarctic Massilia spp.: description of Massilia rubra sp. nov., Massilia aquatica sp. nov., Massilia mucilaginosa sp. nov., Massilia frigida sp. nov. isolated from streams, lakes and regoliths.</title>
        <authorList>
            <person name="Holochova P."/>
            <person name="Sedlacek I."/>
            <person name="Kralova S."/>
            <person name="Maslanova I."/>
            <person name="Busse H.-J."/>
            <person name="Stankova E."/>
            <person name="Vrbovska V."/>
            <person name="Kovarovic V."/>
            <person name="Bartak M."/>
            <person name="Svec P."/>
            <person name="Pantucek R."/>
        </authorList>
    </citation>
    <scope>NUCLEOTIDE SEQUENCE [LARGE SCALE GENOMIC DNA]</scope>
    <source>
        <strain evidence="2 3">CCM 8733</strain>
    </source>
</reference>
<evidence type="ECO:0000313" key="2">
    <source>
        <dbReference type="EMBL" id="NHZ89285.1"/>
    </source>
</evidence>
<keyword evidence="1" id="KW-1133">Transmembrane helix</keyword>
<accession>A0ABX0NRB1</accession>
<keyword evidence="1" id="KW-0812">Transmembrane</keyword>
<evidence type="ECO:0000313" key="3">
    <source>
        <dbReference type="Proteomes" id="UP000609726"/>
    </source>
</evidence>
<gene>
    <name evidence="2" type="ORF">F2P45_09705</name>
</gene>
<proteinExistence type="predicted"/>